<dbReference type="Gramene" id="GBG60143">
    <property type="protein sequence ID" value="GBG60143"/>
    <property type="gene ID" value="CBR_g3386"/>
</dbReference>
<feature type="compositionally biased region" description="Acidic residues" evidence="1">
    <location>
        <begin position="324"/>
        <end position="343"/>
    </location>
</feature>
<reference evidence="2 3" key="1">
    <citation type="journal article" date="2018" name="Cell">
        <title>The Chara Genome: Secondary Complexity and Implications for Plant Terrestrialization.</title>
        <authorList>
            <person name="Nishiyama T."/>
            <person name="Sakayama H."/>
            <person name="Vries J.D."/>
            <person name="Buschmann H."/>
            <person name="Saint-Marcoux D."/>
            <person name="Ullrich K.K."/>
            <person name="Haas F.B."/>
            <person name="Vanderstraeten L."/>
            <person name="Becker D."/>
            <person name="Lang D."/>
            <person name="Vosolsobe S."/>
            <person name="Rombauts S."/>
            <person name="Wilhelmsson P.K.I."/>
            <person name="Janitza P."/>
            <person name="Kern R."/>
            <person name="Heyl A."/>
            <person name="Rumpler F."/>
            <person name="Villalobos L.I.A.C."/>
            <person name="Clay J.M."/>
            <person name="Skokan R."/>
            <person name="Toyoda A."/>
            <person name="Suzuki Y."/>
            <person name="Kagoshima H."/>
            <person name="Schijlen E."/>
            <person name="Tajeshwar N."/>
            <person name="Catarino B."/>
            <person name="Hetherington A.J."/>
            <person name="Saltykova A."/>
            <person name="Bonnot C."/>
            <person name="Breuninger H."/>
            <person name="Symeonidi A."/>
            <person name="Radhakrishnan G.V."/>
            <person name="Van Nieuwerburgh F."/>
            <person name="Deforce D."/>
            <person name="Chang C."/>
            <person name="Karol K.G."/>
            <person name="Hedrich R."/>
            <person name="Ulvskov P."/>
            <person name="Glockner G."/>
            <person name="Delwiche C.F."/>
            <person name="Petrasek J."/>
            <person name="Van de Peer Y."/>
            <person name="Friml J."/>
            <person name="Beilby M."/>
            <person name="Dolan L."/>
            <person name="Kohara Y."/>
            <person name="Sugano S."/>
            <person name="Fujiyama A."/>
            <person name="Delaux P.-M."/>
            <person name="Quint M."/>
            <person name="TheiBen G."/>
            <person name="Hagemann M."/>
            <person name="Harholt J."/>
            <person name="Dunand C."/>
            <person name="Zachgo S."/>
            <person name="Langdale J."/>
            <person name="Maumus F."/>
            <person name="Straeten D.V.D."/>
            <person name="Gould S.B."/>
            <person name="Rensing S.A."/>
        </authorList>
    </citation>
    <scope>NUCLEOTIDE SEQUENCE [LARGE SCALE GENOMIC DNA]</scope>
    <source>
        <strain evidence="2 3">S276</strain>
    </source>
</reference>
<dbReference type="EMBL" id="BFEA01000009">
    <property type="protein sequence ID" value="GBG60143.1"/>
    <property type="molecule type" value="Genomic_DNA"/>
</dbReference>
<feature type="compositionally biased region" description="Basic and acidic residues" evidence="1">
    <location>
        <begin position="458"/>
        <end position="485"/>
    </location>
</feature>
<accession>A0A388JQV0</accession>
<sequence length="689" mass="75602">MTRLSVYHVRTGKWVRHAQRHATFREGNMLVEEYDRLYVVFNGENLADNTVAVFPDSSPTKAPRAHAPSPAKHEAATHSKAVCSSEPSGHVVACFDVADEDKFPRSQWEDGGVTNVRGATYVDRERNPSHLISLLENFCRVGQTVFFFGKAHASIVWELLRNGRNVVALEDEAKMIDYLNEFVKTRVGDPRNNCSFVHTTGERNWDPKRDMYWKLSGNKRTEVWDFLFKPGPPAQTDLEYNRRRNLVFGVLNGYHDAPRESISNFMRRLEHIFFLMAEPLTLENYKAQFDEEDPFDANDMEKLSDSETFGFESMPLPRVVAQVGDEEEGSNGGGDEGDSEGDGGDGSRFVRKGSGKTSPGEKAFGGKGSGGKGSGGKGSARKGSGRKGSGGKGSGRKGGAESVERSSRKVLEGPAAGVLETGGGEYEHHASEGVSVDVESKSTAAPGEEELSPGAHAIQREEETQHWQSRKVLETEGSEHERHTSEGASGEAHALQREEEIQHWPACEVLKGLDSGVLVTETSEEVLHSRSAVATTREGVVKGGQWTFMEARLLGDEEGKEEPVVEARVHGDEKGGEPVVEGSEVAVGIQMDPKQKDHEASPTRCGEEQGDRASLLSTGREMVLHEAMELRSDSADEAVCQYGQKAKLDLPEPKVVVHGVPQQSDESSCGVFMLAFAFFLHVAIRHHFR</sequence>
<evidence type="ECO:0000256" key="1">
    <source>
        <dbReference type="SAM" id="MobiDB-lite"/>
    </source>
</evidence>
<feature type="compositionally biased region" description="Basic and acidic residues" evidence="1">
    <location>
        <begin position="593"/>
        <end position="611"/>
    </location>
</feature>
<evidence type="ECO:0000313" key="2">
    <source>
        <dbReference type="EMBL" id="GBG60143.1"/>
    </source>
</evidence>
<evidence type="ECO:0000313" key="3">
    <source>
        <dbReference type="Proteomes" id="UP000265515"/>
    </source>
</evidence>
<feature type="region of interest" description="Disordered" evidence="1">
    <location>
        <begin position="57"/>
        <end position="77"/>
    </location>
</feature>
<organism evidence="2 3">
    <name type="scientific">Chara braunii</name>
    <name type="common">Braun's stonewort</name>
    <dbReference type="NCBI Taxonomy" id="69332"/>
    <lineage>
        <taxon>Eukaryota</taxon>
        <taxon>Viridiplantae</taxon>
        <taxon>Streptophyta</taxon>
        <taxon>Charophyceae</taxon>
        <taxon>Charales</taxon>
        <taxon>Characeae</taxon>
        <taxon>Chara</taxon>
    </lineage>
</organism>
<proteinExistence type="predicted"/>
<dbReference type="AlphaFoldDB" id="A0A388JQV0"/>
<evidence type="ECO:0008006" key="4">
    <source>
        <dbReference type="Google" id="ProtNLM"/>
    </source>
</evidence>
<feature type="compositionally biased region" description="Basic and acidic residues" evidence="1">
    <location>
        <begin position="398"/>
        <end position="411"/>
    </location>
</feature>
<feature type="compositionally biased region" description="Gly residues" evidence="1">
    <location>
        <begin position="363"/>
        <end position="378"/>
    </location>
</feature>
<feature type="region of interest" description="Disordered" evidence="1">
    <location>
        <begin position="324"/>
        <end position="495"/>
    </location>
</feature>
<protein>
    <recommendedName>
        <fullName evidence="4">Ubiquitin-like protease family profile domain-containing protein</fullName>
    </recommendedName>
</protein>
<gene>
    <name evidence="2" type="ORF">CBR_g3386</name>
</gene>
<keyword evidence="3" id="KW-1185">Reference proteome</keyword>
<name>A0A388JQV0_CHABU</name>
<feature type="region of interest" description="Disordered" evidence="1">
    <location>
        <begin position="593"/>
        <end position="612"/>
    </location>
</feature>
<comment type="caution">
    <text evidence="2">The sequence shown here is derived from an EMBL/GenBank/DDBJ whole genome shotgun (WGS) entry which is preliminary data.</text>
</comment>
<dbReference type="Proteomes" id="UP000265515">
    <property type="component" value="Unassembled WGS sequence"/>
</dbReference>
<feature type="compositionally biased region" description="Gly residues" evidence="1">
    <location>
        <begin position="386"/>
        <end position="397"/>
    </location>
</feature>